<evidence type="ECO:0000313" key="2">
    <source>
        <dbReference type="Proteomes" id="UP000054560"/>
    </source>
</evidence>
<sequence>MDDITVVVKGNIAIKEMPATAPRGVSSTANVCTVAIETQTRGSITQPTKQISVAGLKVGIGVVSGDRVVGLKVSIGVVSGNLGGVALGYHSRRDENVKLTERATVQVV</sequence>
<accession>A0A0L0FEQ8</accession>
<dbReference type="OrthoDB" id="1404876at2759"/>
<dbReference type="RefSeq" id="XP_014148863.1">
    <property type="nucleotide sequence ID" value="XM_014293388.1"/>
</dbReference>
<protein>
    <submittedName>
        <fullName evidence="1">Uncharacterized protein</fullName>
    </submittedName>
</protein>
<dbReference type="Proteomes" id="UP000054560">
    <property type="component" value="Unassembled WGS sequence"/>
</dbReference>
<organism evidence="1 2">
    <name type="scientific">Sphaeroforma arctica JP610</name>
    <dbReference type="NCBI Taxonomy" id="667725"/>
    <lineage>
        <taxon>Eukaryota</taxon>
        <taxon>Ichthyosporea</taxon>
        <taxon>Ichthyophonida</taxon>
        <taxon>Sphaeroforma</taxon>
    </lineage>
</organism>
<gene>
    <name evidence="1" type="ORF">SARC_12504</name>
</gene>
<dbReference type="AlphaFoldDB" id="A0A0L0FEQ8"/>
<proteinExistence type="predicted"/>
<dbReference type="GeneID" id="25913008"/>
<reference evidence="1 2" key="1">
    <citation type="submission" date="2011-02" db="EMBL/GenBank/DDBJ databases">
        <title>The Genome Sequence of Sphaeroforma arctica JP610.</title>
        <authorList>
            <consortium name="The Broad Institute Genome Sequencing Platform"/>
            <person name="Russ C."/>
            <person name="Cuomo C."/>
            <person name="Young S.K."/>
            <person name="Zeng Q."/>
            <person name="Gargeya S."/>
            <person name="Alvarado L."/>
            <person name="Berlin A."/>
            <person name="Chapman S.B."/>
            <person name="Chen Z."/>
            <person name="Freedman E."/>
            <person name="Gellesch M."/>
            <person name="Goldberg J."/>
            <person name="Griggs A."/>
            <person name="Gujja S."/>
            <person name="Heilman E."/>
            <person name="Heiman D."/>
            <person name="Howarth C."/>
            <person name="Mehta T."/>
            <person name="Neiman D."/>
            <person name="Pearson M."/>
            <person name="Roberts A."/>
            <person name="Saif S."/>
            <person name="Shea T."/>
            <person name="Shenoy N."/>
            <person name="Sisk P."/>
            <person name="Stolte C."/>
            <person name="Sykes S."/>
            <person name="White J."/>
            <person name="Yandava C."/>
            <person name="Burger G."/>
            <person name="Gray M.W."/>
            <person name="Holland P.W.H."/>
            <person name="King N."/>
            <person name="Lang F.B.F."/>
            <person name="Roger A.J."/>
            <person name="Ruiz-Trillo I."/>
            <person name="Haas B."/>
            <person name="Nusbaum C."/>
            <person name="Birren B."/>
        </authorList>
    </citation>
    <scope>NUCLEOTIDE SEQUENCE [LARGE SCALE GENOMIC DNA]</scope>
    <source>
        <strain evidence="1 2">JP610</strain>
    </source>
</reference>
<keyword evidence="2" id="KW-1185">Reference proteome</keyword>
<name>A0A0L0FEQ8_9EUKA</name>
<evidence type="ECO:0000313" key="1">
    <source>
        <dbReference type="EMBL" id="KNC74961.1"/>
    </source>
</evidence>
<dbReference type="EMBL" id="KQ243951">
    <property type="protein sequence ID" value="KNC74961.1"/>
    <property type="molecule type" value="Genomic_DNA"/>
</dbReference>